<dbReference type="EMBL" id="CP014143">
    <property type="protein sequence ID" value="AOS95928.1"/>
    <property type="molecule type" value="Genomic_DNA"/>
</dbReference>
<sequence>MRLPIYQADAFTSRIFGGNPAALVPFEQWPHNELLQRIATENNLSETAFTVPAEDGFELRWFTPAAEVPLCGHATLATAHLLWTQLGFSRNEIHFSTRSGLLTARREGDRIALDFPAQKLRSLKLESQFTAPFAAEPREVLAEDADGGKLLLVFADAETVAALQPDFRAVAILPYQGIVCTAEGKGCDFVSRFFAPNVGIDEDPVTGSAHTLLTPFWAERLGKTAMQAQQVSPRGGELECELQGERVILRGRAVTYLRGEIFIQE</sequence>
<dbReference type="EC" id="5.1.-.-" evidence="4"/>
<dbReference type="STRING" id="1769779.AUP74_00457"/>
<dbReference type="KEGG" id="micc:AUP74_00457"/>
<dbReference type="PANTHER" id="PTHR13774">
    <property type="entry name" value="PHENAZINE BIOSYNTHESIS PROTEIN"/>
    <property type="match status" value="1"/>
</dbReference>
<gene>
    <name evidence="4" type="primary">yddE</name>
    <name evidence="4" type="ORF">AUP74_00457</name>
</gene>
<dbReference type="Pfam" id="PF02567">
    <property type="entry name" value="PhzC-PhzF"/>
    <property type="match status" value="1"/>
</dbReference>
<accession>A0A1C9W446</accession>
<organism evidence="4 5">
    <name type="scientific">Microbulbifer aggregans</name>
    <dbReference type="NCBI Taxonomy" id="1769779"/>
    <lineage>
        <taxon>Bacteria</taxon>
        <taxon>Pseudomonadati</taxon>
        <taxon>Pseudomonadota</taxon>
        <taxon>Gammaproteobacteria</taxon>
        <taxon>Cellvibrionales</taxon>
        <taxon>Microbulbiferaceae</taxon>
        <taxon>Microbulbifer</taxon>
    </lineage>
</organism>
<dbReference type="AlphaFoldDB" id="A0A1C9W446"/>
<evidence type="ECO:0000313" key="5">
    <source>
        <dbReference type="Proteomes" id="UP000095672"/>
    </source>
</evidence>
<dbReference type="NCBIfam" id="TIGR00654">
    <property type="entry name" value="PhzF_family"/>
    <property type="match status" value="1"/>
</dbReference>
<protein>
    <submittedName>
        <fullName evidence="4">Putative isomerase YddE</fullName>
        <ecNumber evidence="4">5.1.-.-</ecNumber>
    </submittedName>
</protein>
<dbReference type="OrthoDB" id="9788221at2"/>
<proteinExistence type="inferred from homology"/>
<name>A0A1C9W446_9GAMM</name>
<keyword evidence="2 4" id="KW-0413">Isomerase</keyword>
<dbReference type="GO" id="GO:0005737">
    <property type="term" value="C:cytoplasm"/>
    <property type="evidence" value="ECO:0007669"/>
    <property type="project" value="TreeGrafter"/>
</dbReference>
<dbReference type="PATRIC" id="fig|1769779.3.peg.458"/>
<dbReference type="InterPro" id="IPR003719">
    <property type="entry name" value="Phenazine_PhzF-like"/>
</dbReference>
<dbReference type="Gene3D" id="3.10.310.10">
    <property type="entry name" value="Diaminopimelate Epimerase, Chain A, domain 1"/>
    <property type="match status" value="2"/>
</dbReference>
<dbReference type="Proteomes" id="UP000095672">
    <property type="component" value="Chromosome"/>
</dbReference>
<dbReference type="GO" id="GO:0016853">
    <property type="term" value="F:isomerase activity"/>
    <property type="evidence" value="ECO:0007669"/>
    <property type="project" value="UniProtKB-KW"/>
</dbReference>
<feature type="active site" evidence="3">
    <location>
        <position position="46"/>
    </location>
</feature>
<evidence type="ECO:0000256" key="3">
    <source>
        <dbReference type="PIRSR" id="PIRSR016184-1"/>
    </source>
</evidence>
<dbReference type="PANTHER" id="PTHR13774:SF17">
    <property type="entry name" value="PHENAZINE BIOSYNTHESIS-LIKE DOMAIN-CONTAINING PROTEIN"/>
    <property type="match status" value="1"/>
</dbReference>
<keyword evidence="5" id="KW-1185">Reference proteome</keyword>
<dbReference type="PIRSF" id="PIRSF016184">
    <property type="entry name" value="PhzC_PhzF"/>
    <property type="match status" value="1"/>
</dbReference>
<dbReference type="SUPFAM" id="SSF54506">
    <property type="entry name" value="Diaminopimelate epimerase-like"/>
    <property type="match status" value="1"/>
</dbReference>
<evidence type="ECO:0000313" key="4">
    <source>
        <dbReference type="EMBL" id="AOS95928.1"/>
    </source>
</evidence>
<evidence type="ECO:0000256" key="1">
    <source>
        <dbReference type="ARBA" id="ARBA00008270"/>
    </source>
</evidence>
<comment type="similarity">
    <text evidence="1">Belongs to the PhzF family.</text>
</comment>
<reference evidence="5" key="1">
    <citation type="submission" date="2016-01" db="EMBL/GenBank/DDBJ databases">
        <title>Complete genome sequence of Microbulbifer sp. CCB-MM1, a halophile isolated from Matang Mangrove Forest, Perak.</title>
        <authorList>
            <person name="Moh T.H."/>
            <person name="Dinesh B."/>
            <person name="Lau N.-S."/>
            <person name="Go F."/>
            <person name="Alexander Chong S.-C."/>
        </authorList>
    </citation>
    <scope>NUCLEOTIDE SEQUENCE [LARGE SCALE GENOMIC DNA]</scope>
    <source>
        <strain evidence="5">CCB-MM1</strain>
    </source>
</reference>
<evidence type="ECO:0000256" key="2">
    <source>
        <dbReference type="ARBA" id="ARBA00023235"/>
    </source>
</evidence>
<dbReference type="RefSeq" id="WP_069948654.1">
    <property type="nucleotide sequence ID" value="NZ_CP014143.1"/>
</dbReference>